<reference evidence="1 2" key="1">
    <citation type="submission" date="2020-08" db="EMBL/GenBank/DDBJ databases">
        <title>Genomic Encyclopedia of Type Strains, Phase IV (KMG-IV): sequencing the most valuable type-strain genomes for metagenomic binning, comparative biology and taxonomic classification.</title>
        <authorList>
            <person name="Goeker M."/>
        </authorList>
    </citation>
    <scope>NUCLEOTIDE SEQUENCE [LARGE SCALE GENOMIC DNA]</scope>
    <source>
        <strain evidence="1 2">DSM 100044</strain>
    </source>
</reference>
<dbReference type="InterPro" id="IPR021251">
    <property type="entry name" value="DUF2793"/>
</dbReference>
<accession>A0A7W9BGN7</accession>
<dbReference type="Pfam" id="PF10983">
    <property type="entry name" value="DUF2793"/>
    <property type="match status" value="1"/>
</dbReference>
<dbReference type="RefSeq" id="WP_184059998.1">
    <property type="nucleotide sequence ID" value="NZ_JACIJK010000012.1"/>
</dbReference>
<gene>
    <name evidence="1" type="ORF">FHS94_003464</name>
</gene>
<proteinExistence type="predicted"/>
<organism evidence="1 2">
    <name type="scientific">Sphingomonas aerophila</name>
    <dbReference type="NCBI Taxonomy" id="1344948"/>
    <lineage>
        <taxon>Bacteria</taxon>
        <taxon>Pseudomonadati</taxon>
        <taxon>Pseudomonadota</taxon>
        <taxon>Alphaproteobacteria</taxon>
        <taxon>Sphingomonadales</taxon>
        <taxon>Sphingomonadaceae</taxon>
        <taxon>Sphingomonas</taxon>
    </lineage>
</organism>
<comment type="caution">
    <text evidence="1">The sequence shown here is derived from an EMBL/GenBank/DDBJ whole genome shotgun (WGS) entry which is preliminary data.</text>
</comment>
<name>A0A7W9BGN7_9SPHN</name>
<protein>
    <recommendedName>
        <fullName evidence="3">DUF2793 domain-containing protein</fullName>
    </recommendedName>
</protein>
<evidence type="ECO:0000313" key="2">
    <source>
        <dbReference type="Proteomes" id="UP000546200"/>
    </source>
</evidence>
<dbReference type="AlphaFoldDB" id="A0A7W9BGN7"/>
<sequence length="166" mass="17137">MSNVTARLGLPMLEAGQAQKELTHNEALATIDLAVWSSVEGAERNDPPAEPTAGKCWLVGSAPTGAWSGMTDAIAGWTAGGWRFILPVDGMSVWDSGRKLTWRWSGAAWKPGEVTGTRLILGGTQVVGAQGTAIAAPAGGNVADTEARLAVVSILAALRLHGLIAP</sequence>
<evidence type="ECO:0000313" key="1">
    <source>
        <dbReference type="EMBL" id="MBB5716594.1"/>
    </source>
</evidence>
<evidence type="ECO:0008006" key="3">
    <source>
        <dbReference type="Google" id="ProtNLM"/>
    </source>
</evidence>
<keyword evidence="2" id="KW-1185">Reference proteome</keyword>
<dbReference type="Proteomes" id="UP000546200">
    <property type="component" value="Unassembled WGS sequence"/>
</dbReference>
<dbReference type="EMBL" id="JACIJK010000012">
    <property type="protein sequence ID" value="MBB5716594.1"/>
    <property type="molecule type" value="Genomic_DNA"/>
</dbReference>